<evidence type="ECO:0000256" key="13">
    <source>
        <dbReference type="ARBA" id="ARBA00025198"/>
    </source>
</evidence>
<dbReference type="GO" id="GO:0008289">
    <property type="term" value="F:lipid binding"/>
    <property type="evidence" value="ECO:0007669"/>
    <property type="project" value="UniProtKB-KW"/>
</dbReference>
<dbReference type="PRINTS" id="PR00124">
    <property type="entry name" value="ATPASEC"/>
</dbReference>
<evidence type="ECO:0000313" key="17">
    <source>
        <dbReference type="Proteomes" id="UP000295244"/>
    </source>
</evidence>
<keyword evidence="8 14" id="KW-1133">Transmembrane helix</keyword>
<keyword evidence="6 14" id="KW-0812">Transmembrane</keyword>
<evidence type="ECO:0000256" key="4">
    <source>
        <dbReference type="ARBA" id="ARBA00022475"/>
    </source>
</evidence>
<feature type="transmembrane region" description="Helical" evidence="14">
    <location>
        <begin position="20"/>
        <end position="38"/>
    </location>
</feature>
<keyword evidence="5 14" id="KW-0138">CF(0)</keyword>
<dbReference type="FunFam" id="1.20.20.10:FF:000004">
    <property type="entry name" value="ATP synthase subunit c"/>
    <property type="match status" value="1"/>
</dbReference>
<comment type="similarity">
    <text evidence="2 14">Belongs to the ATPase C chain family.</text>
</comment>
<proteinExistence type="inferred from homology"/>
<dbReference type="GO" id="GO:0046933">
    <property type="term" value="F:proton-transporting ATP synthase activity, rotational mechanism"/>
    <property type="evidence" value="ECO:0007669"/>
    <property type="project" value="UniProtKB-UniRule"/>
</dbReference>
<comment type="function">
    <text evidence="14">Key component of the F(0) channel; it plays a direct role in translocation across the membrane. A homomeric c-ring of between 10-14 subunits forms the central stalk rotor element with the F(1) delta and epsilon subunits.</text>
</comment>
<comment type="function">
    <text evidence="13 14">F(1)F(0) ATP synthase produces ATP from ADP in the presence of a proton or sodium gradient. F-type ATPases consist of two structural domains, F(1) containing the extramembraneous catalytic core and F(0) containing the membrane proton channel, linked together by a central stalk and a peripheral stalk. During catalysis, ATP synthesis in the catalytic domain of F(1) is coupled via a rotary mechanism of the central stalk subunits to proton translocation.</text>
</comment>
<evidence type="ECO:0000256" key="12">
    <source>
        <dbReference type="ARBA" id="ARBA00023310"/>
    </source>
</evidence>
<keyword evidence="17" id="KW-1185">Reference proteome</keyword>
<dbReference type="Pfam" id="PF00137">
    <property type="entry name" value="ATP-synt_C"/>
    <property type="match status" value="1"/>
</dbReference>
<dbReference type="InterPro" id="IPR035921">
    <property type="entry name" value="F/V-ATP_Csub_sf"/>
</dbReference>
<name>A0A4R1BPK6_9ACTN</name>
<dbReference type="GO" id="GO:0033177">
    <property type="term" value="C:proton-transporting two-sector ATPase complex, proton-transporting domain"/>
    <property type="evidence" value="ECO:0007669"/>
    <property type="project" value="InterPro"/>
</dbReference>
<evidence type="ECO:0000256" key="14">
    <source>
        <dbReference type="HAMAP-Rule" id="MF_01396"/>
    </source>
</evidence>
<evidence type="ECO:0000256" key="8">
    <source>
        <dbReference type="ARBA" id="ARBA00022989"/>
    </source>
</evidence>
<dbReference type="OrthoDB" id="3183855at2"/>
<dbReference type="PANTHER" id="PTHR10031:SF0">
    <property type="entry name" value="ATPASE PROTEIN 9"/>
    <property type="match status" value="1"/>
</dbReference>
<dbReference type="GO" id="GO:0045259">
    <property type="term" value="C:proton-transporting ATP synthase complex"/>
    <property type="evidence" value="ECO:0007669"/>
    <property type="project" value="UniProtKB-KW"/>
</dbReference>
<evidence type="ECO:0000259" key="15">
    <source>
        <dbReference type="Pfam" id="PF00137"/>
    </source>
</evidence>
<dbReference type="GO" id="GO:0005886">
    <property type="term" value="C:plasma membrane"/>
    <property type="evidence" value="ECO:0007669"/>
    <property type="project" value="UniProtKB-SubCell"/>
</dbReference>
<keyword evidence="7 14" id="KW-0375">Hydrogen ion transport</keyword>
<comment type="subcellular location">
    <subcellularLocation>
        <location evidence="14">Cell membrane</location>
        <topology evidence="14">Multi-pass membrane protein</topology>
    </subcellularLocation>
    <subcellularLocation>
        <location evidence="1">Membrane</location>
        <topology evidence="1">Multi-pass membrane protein</topology>
    </subcellularLocation>
</comment>
<evidence type="ECO:0000256" key="2">
    <source>
        <dbReference type="ARBA" id="ARBA00006704"/>
    </source>
</evidence>
<keyword evidence="3 14" id="KW-0813">Transport</keyword>
<dbReference type="SUPFAM" id="SSF81333">
    <property type="entry name" value="F1F0 ATP synthase subunit C"/>
    <property type="match status" value="1"/>
</dbReference>
<dbReference type="InterPro" id="IPR038662">
    <property type="entry name" value="ATP_synth_F0_csu_sf"/>
</dbReference>
<dbReference type="AlphaFoldDB" id="A0A4R1BPK6"/>
<dbReference type="NCBIfam" id="TIGR01260">
    <property type="entry name" value="ATP_synt_c"/>
    <property type="match status" value="1"/>
</dbReference>
<protein>
    <recommendedName>
        <fullName evidence="14">ATP synthase subunit c</fullName>
    </recommendedName>
    <alternativeName>
        <fullName evidence="14">ATP synthase F(0) sector subunit c</fullName>
    </alternativeName>
    <alternativeName>
        <fullName evidence="14">F-type ATPase subunit c</fullName>
        <shortName evidence="14">F-ATPase subunit c</shortName>
    </alternativeName>
    <alternativeName>
        <fullName evidence="14">Lipid-binding protein</fullName>
    </alternativeName>
</protein>
<evidence type="ECO:0000256" key="3">
    <source>
        <dbReference type="ARBA" id="ARBA00022448"/>
    </source>
</evidence>
<dbReference type="EMBL" id="SKBU01000008">
    <property type="protein sequence ID" value="TCJ19418.1"/>
    <property type="molecule type" value="Genomic_DNA"/>
</dbReference>
<evidence type="ECO:0000256" key="9">
    <source>
        <dbReference type="ARBA" id="ARBA00023065"/>
    </source>
</evidence>
<dbReference type="RefSeq" id="WP_132689097.1">
    <property type="nucleotide sequence ID" value="NZ_SKBU01000008.1"/>
</dbReference>
<evidence type="ECO:0000256" key="10">
    <source>
        <dbReference type="ARBA" id="ARBA00023121"/>
    </source>
</evidence>
<dbReference type="InterPro" id="IPR000454">
    <property type="entry name" value="ATP_synth_F0_csu"/>
</dbReference>
<dbReference type="CDD" id="cd18121">
    <property type="entry name" value="ATP-synt_Fo_c"/>
    <property type="match status" value="1"/>
</dbReference>
<evidence type="ECO:0000256" key="1">
    <source>
        <dbReference type="ARBA" id="ARBA00004141"/>
    </source>
</evidence>
<dbReference type="InterPro" id="IPR002379">
    <property type="entry name" value="ATPase_proteolipid_c-like_dom"/>
</dbReference>
<evidence type="ECO:0000256" key="7">
    <source>
        <dbReference type="ARBA" id="ARBA00022781"/>
    </source>
</evidence>
<keyword evidence="9 14" id="KW-0406">Ion transport</keyword>
<dbReference type="HAMAP" id="MF_01396">
    <property type="entry name" value="ATP_synth_c_bact"/>
    <property type="match status" value="1"/>
</dbReference>
<dbReference type="InterPro" id="IPR005953">
    <property type="entry name" value="ATP_synth_csu_bac/chlpt"/>
</dbReference>
<keyword evidence="10 14" id="KW-0446">Lipid-binding</keyword>
<keyword evidence="12 14" id="KW-0066">ATP synthesis</keyword>
<evidence type="ECO:0000256" key="6">
    <source>
        <dbReference type="ARBA" id="ARBA00022692"/>
    </source>
</evidence>
<evidence type="ECO:0000256" key="11">
    <source>
        <dbReference type="ARBA" id="ARBA00023136"/>
    </source>
</evidence>
<dbReference type="Proteomes" id="UP000295244">
    <property type="component" value="Unassembled WGS sequence"/>
</dbReference>
<keyword evidence="4 14" id="KW-1003">Cell membrane</keyword>
<feature type="domain" description="V-ATPase proteolipid subunit C-like" evidence="15">
    <location>
        <begin position="17"/>
        <end position="80"/>
    </location>
</feature>
<organism evidence="16 17">
    <name type="scientific">Rubrobacter taiwanensis</name>
    <dbReference type="NCBI Taxonomy" id="185139"/>
    <lineage>
        <taxon>Bacteria</taxon>
        <taxon>Bacillati</taxon>
        <taxon>Actinomycetota</taxon>
        <taxon>Rubrobacteria</taxon>
        <taxon>Rubrobacterales</taxon>
        <taxon>Rubrobacteraceae</taxon>
        <taxon>Rubrobacter</taxon>
    </lineage>
</organism>
<reference evidence="16 17" key="1">
    <citation type="submission" date="2019-03" db="EMBL/GenBank/DDBJ databases">
        <title>Whole genome sequence of a novel Rubrobacter taiwanensis strain, isolated from Yellowstone National Park.</title>
        <authorList>
            <person name="Freed S."/>
            <person name="Ramaley R.F."/>
            <person name="Kyndt J.A."/>
        </authorList>
    </citation>
    <scope>NUCLEOTIDE SEQUENCE [LARGE SCALE GENOMIC DNA]</scope>
    <source>
        <strain evidence="16 17">Yellowstone</strain>
    </source>
</reference>
<dbReference type="PANTHER" id="PTHR10031">
    <property type="entry name" value="ATP SYNTHASE LIPID-BINDING PROTEIN, MITOCHONDRIAL"/>
    <property type="match status" value="1"/>
</dbReference>
<feature type="transmembrane region" description="Helical" evidence="14">
    <location>
        <begin position="58"/>
        <end position="83"/>
    </location>
</feature>
<gene>
    <name evidence="14 16" type="primary">atpE</name>
    <name evidence="16" type="ORF">E0L93_04505</name>
</gene>
<evidence type="ECO:0000313" key="16">
    <source>
        <dbReference type="EMBL" id="TCJ19418.1"/>
    </source>
</evidence>
<comment type="caution">
    <text evidence="16">The sequence shown here is derived from an EMBL/GenBank/DDBJ whole genome shotgun (WGS) entry which is preliminary data.</text>
</comment>
<sequence length="84" mass="8628">MEMLALLQADAEGLKMLGTGVAAGLASVGPGVGLGYLVGKTIESITRQPEMGGEARTLMFIGIAFVEALALYGLVFAILLAFVL</sequence>
<accession>A0A4R1BPK6</accession>
<dbReference type="Gene3D" id="1.20.20.10">
    <property type="entry name" value="F1F0 ATP synthase subunit C"/>
    <property type="match status" value="1"/>
</dbReference>
<keyword evidence="11 14" id="KW-0472">Membrane</keyword>
<feature type="site" description="Reversibly protonated during proton transport" evidence="14">
    <location>
        <position position="67"/>
    </location>
</feature>
<evidence type="ECO:0000256" key="5">
    <source>
        <dbReference type="ARBA" id="ARBA00022547"/>
    </source>
</evidence>